<feature type="region of interest" description="Disordered" evidence="4">
    <location>
        <begin position="77"/>
        <end position="103"/>
    </location>
</feature>
<dbReference type="Proteomes" id="UP000321570">
    <property type="component" value="Unassembled WGS sequence"/>
</dbReference>
<comment type="subcellular location">
    <subcellularLocation>
        <location evidence="3">Nucleus</location>
    </subcellularLocation>
</comment>
<evidence type="ECO:0000259" key="5">
    <source>
        <dbReference type="PROSITE" id="PS50039"/>
    </source>
</evidence>
<feature type="compositionally biased region" description="Polar residues" evidence="4">
    <location>
        <begin position="220"/>
        <end position="233"/>
    </location>
</feature>
<evidence type="ECO:0000256" key="1">
    <source>
        <dbReference type="ARBA" id="ARBA00023125"/>
    </source>
</evidence>
<evidence type="ECO:0000313" key="9">
    <source>
        <dbReference type="Proteomes" id="UP000321570"/>
    </source>
</evidence>
<dbReference type="GO" id="GO:0005634">
    <property type="term" value="C:nucleus"/>
    <property type="evidence" value="ECO:0007669"/>
    <property type="project" value="UniProtKB-SubCell"/>
</dbReference>
<evidence type="ECO:0000313" key="10">
    <source>
        <dbReference type="WBParaSite" id="HDID_0000500401-mRNA-1"/>
    </source>
</evidence>
<dbReference type="Proteomes" id="UP000274504">
    <property type="component" value="Unassembled WGS sequence"/>
</dbReference>
<evidence type="ECO:0000256" key="2">
    <source>
        <dbReference type="ARBA" id="ARBA00023242"/>
    </source>
</evidence>
<dbReference type="GO" id="GO:0030154">
    <property type="term" value="P:cell differentiation"/>
    <property type="evidence" value="ECO:0007669"/>
    <property type="project" value="TreeGrafter"/>
</dbReference>
<feature type="domain" description="Fork-head" evidence="5">
    <location>
        <begin position="107"/>
        <end position="201"/>
    </location>
</feature>
<dbReference type="InterPro" id="IPR030456">
    <property type="entry name" value="TF_fork_head_CS_2"/>
</dbReference>
<protein>
    <submittedName>
        <fullName evidence="10">Fork-head domain-containing protein</fullName>
    </submittedName>
</protein>
<dbReference type="InterPro" id="IPR001766">
    <property type="entry name" value="Fork_head_dom"/>
</dbReference>
<reference evidence="6 8" key="2">
    <citation type="submission" date="2018-11" db="EMBL/GenBank/DDBJ databases">
        <authorList>
            <consortium name="Pathogen Informatics"/>
        </authorList>
    </citation>
    <scope>NUCLEOTIDE SEQUENCE [LARGE SCALE GENOMIC DNA]</scope>
</reference>
<dbReference type="InterPro" id="IPR036390">
    <property type="entry name" value="WH_DNA-bd_sf"/>
</dbReference>
<evidence type="ECO:0000256" key="4">
    <source>
        <dbReference type="SAM" id="MobiDB-lite"/>
    </source>
</evidence>
<dbReference type="PANTHER" id="PTHR11829:SF388">
    <property type="entry name" value="FORK HEAD DOMAIN-CONTAINING PROTEIN L1-RELATED"/>
    <property type="match status" value="1"/>
</dbReference>
<evidence type="ECO:0000256" key="3">
    <source>
        <dbReference type="PROSITE-ProRule" id="PRU00089"/>
    </source>
</evidence>
<dbReference type="FunFam" id="1.10.10.10:FF:001472">
    <property type="entry name" value="Forkhead domain protein 1"/>
    <property type="match status" value="1"/>
</dbReference>
<sequence>MTSTANESPSKFGQSQFTIDLLHQLQESIMQNRLHNPQLISQSSFNHSTILLDQLASAALNFKNDFPPHNFDSSVASSGVSASSNANHSTSTESGANTPIDEGDLTKPPYSYIALIAMAIKSTPEKKITLNGIYNFIMENFPYYRFHRQGWQNSIRHNLSLNDCFVKLGRDKSQPGKGNYWTVTAGAEDMFEHGNYRRRKRRSRIPANKSDDTKKRIQPSLRTPTDSLNQSTMAPPPQAYPVLIPFSFFPPPLGFHSQNLQQNIPFPVQNQPSQLAFPSILKQSDQVSPPPSETTDRPGNSFTIASIIGSS</sequence>
<dbReference type="SMART" id="SM00339">
    <property type="entry name" value="FH"/>
    <property type="match status" value="1"/>
</dbReference>
<dbReference type="SUPFAM" id="SSF46785">
    <property type="entry name" value="Winged helix' DNA-binding domain"/>
    <property type="match status" value="1"/>
</dbReference>
<keyword evidence="9" id="KW-1185">Reference proteome</keyword>
<dbReference type="OrthoDB" id="5402974at2759"/>
<reference evidence="10" key="1">
    <citation type="submission" date="2017-02" db="UniProtKB">
        <authorList>
            <consortium name="WormBaseParasite"/>
        </authorList>
    </citation>
    <scope>IDENTIFICATION</scope>
</reference>
<dbReference type="EMBL" id="CABIJS010000222">
    <property type="protein sequence ID" value="VUZ46582.1"/>
    <property type="molecule type" value="Genomic_DNA"/>
</dbReference>
<feature type="region of interest" description="Disordered" evidence="4">
    <location>
        <begin position="192"/>
        <end position="236"/>
    </location>
</feature>
<dbReference type="PANTHER" id="PTHR11829">
    <property type="entry name" value="FORKHEAD BOX PROTEIN"/>
    <property type="match status" value="1"/>
</dbReference>
<dbReference type="InterPro" id="IPR018122">
    <property type="entry name" value="TF_fork_head_CS_1"/>
</dbReference>
<dbReference type="InterPro" id="IPR036388">
    <property type="entry name" value="WH-like_DNA-bd_sf"/>
</dbReference>
<dbReference type="STRING" id="6216.A0A0R3SJ89"/>
<dbReference type="PROSITE" id="PS50039">
    <property type="entry name" value="FORK_HEAD_3"/>
    <property type="match status" value="1"/>
</dbReference>
<dbReference type="PRINTS" id="PR00053">
    <property type="entry name" value="FORKHEAD"/>
</dbReference>
<organism evidence="10">
    <name type="scientific">Hymenolepis diminuta</name>
    <name type="common">Rat tapeworm</name>
    <dbReference type="NCBI Taxonomy" id="6216"/>
    <lineage>
        <taxon>Eukaryota</taxon>
        <taxon>Metazoa</taxon>
        <taxon>Spiralia</taxon>
        <taxon>Lophotrochozoa</taxon>
        <taxon>Platyhelminthes</taxon>
        <taxon>Cestoda</taxon>
        <taxon>Eucestoda</taxon>
        <taxon>Cyclophyllidea</taxon>
        <taxon>Hymenolepididae</taxon>
        <taxon>Hymenolepis</taxon>
    </lineage>
</organism>
<gene>
    <name evidence="6" type="ORF">HDID_LOCUS5002</name>
    <name evidence="7" type="ORF">WMSIL1_LOCUS6745</name>
</gene>
<reference evidence="7 9" key="3">
    <citation type="submission" date="2019-07" db="EMBL/GenBank/DDBJ databases">
        <authorList>
            <person name="Jastrzebski P J."/>
            <person name="Paukszto L."/>
            <person name="Jastrzebski P J."/>
        </authorList>
    </citation>
    <scope>NUCLEOTIDE SEQUENCE [LARGE SCALE GENOMIC DNA]</scope>
    <source>
        <strain evidence="7 9">WMS-il1</strain>
    </source>
</reference>
<dbReference type="Pfam" id="PF00250">
    <property type="entry name" value="Forkhead"/>
    <property type="match status" value="1"/>
</dbReference>
<dbReference type="GO" id="GO:0000981">
    <property type="term" value="F:DNA-binding transcription factor activity, RNA polymerase II-specific"/>
    <property type="evidence" value="ECO:0007669"/>
    <property type="project" value="TreeGrafter"/>
</dbReference>
<feature type="DNA-binding region" description="Fork-head" evidence="3">
    <location>
        <begin position="107"/>
        <end position="201"/>
    </location>
</feature>
<feature type="compositionally biased region" description="Low complexity" evidence="4">
    <location>
        <begin position="77"/>
        <end position="94"/>
    </location>
</feature>
<evidence type="ECO:0000313" key="7">
    <source>
        <dbReference type="EMBL" id="VUZ46582.1"/>
    </source>
</evidence>
<evidence type="ECO:0000313" key="6">
    <source>
        <dbReference type="EMBL" id="VDL57320.1"/>
    </source>
</evidence>
<dbReference type="EMBL" id="UYSG01002226">
    <property type="protein sequence ID" value="VDL57320.1"/>
    <property type="molecule type" value="Genomic_DNA"/>
</dbReference>
<dbReference type="InterPro" id="IPR050211">
    <property type="entry name" value="FOX_domain-containing"/>
</dbReference>
<dbReference type="PROSITE" id="PS00658">
    <property type="entry name" value="FORK_HEAD_2"/>
    <property type="match status" value="1"/>
</dbReference>
<name>A0A0R3SJ89_HYMDI</name>
<keyword evidence="1 3" id="KW-0238">DNA-binding</keyword>
<dbReference type="WBParaSite" id="HDID_0000500401-mRNA-1">
    <property type="protein sequence ID" value="HDID_0000500401-mRNA-1"/>
    <property type="gene ID" value="HDID_0000500401"/>
</dbReference>
<dbReference type="PROSITE" id="PS00657">
    <property type="entry name" value="FORK_HEAD_1"/>
    <property type="match status" value="1"/>
</dbReference>
<dbReference type="GO" id="GO:0009653">
    <property type="term" value="P:anatomical structure morphogenesis"/>
    <property type="evidence" value="ECO:0007669"/>
    <property type="project" value="TreeGrafter"/>
</dbReference>
<proteinExistence type="predicted"/>
<dbReference type="AlphaFoldDB" id="A0A0R3SJ89"/>
<feature type="region of interest" description="Disordered" evidence="4">
    <location>
        <begin position="282"/>
        <end position="302"/>
    </location>
</feature>
<dbReference type="GO" id="GO:0000978">
    <property type="term" value="F:RNA polymerase II cis-regulatory region sequence-specific DNA binding"/>
    <property type="evidence" value="ECO:0007669"/>
    <property type="project" value="TreeGrafter"/>
</dbReference>
<dbReference type="Gene3D" id="1.10.10.10">
    <property type="entry name" value="Winged helix-like DNA-binding domain superfamily/Winged helix DNA-binding domain"/>
    <property type="match status" value="1"/>
</dbReference>
<keyword evidence="2 3" id="KW-0539">Nucleus</keyword>
<evidence type="ECO:0000313" key="8">
    <source>
        <dbReference type="Proteomes" id="UP000274504"/>
    </source>
</evidence>
<accession>A0A0R3SJ89</accession>